<dbReference type="Proteomes" id="UP000199514">
    <property type="component" value="Unassembled WGS sequence"/>
</dbReference>
<proteinExistence type="predicted"/>
<accession>A0A1I1PFM6</accession>
<evidence type="ECO:0000313" key="2">
    <source>
        <dbReference type="Proteomes" id="UP000199514"/>
    </source>
</evidence>
<dbReference type="EMBL" id="FOLE01000041">
    <property type="protein sequence ID" value="SFD04850.1"/>
    <property type="molecule type" value="Genomic_DNA"/>
</dbReference>
<gene>
    <name evidence="1" type="ORF">SAMN05421780_1411</name>
</gene>
<name>A0A1I1PFM6_9BACT</name>
<dbReference type="AlphaFoldDB" id="A0A1I1PFM6"/>
<dbReference type="RefSeq" id="WP_221405440.1">
    <property type="nucleotide sequence ID" value="NZ_FOLE01000041.1"/>
</dbReference>
<protein>
    <submittedName>
        <fullName evidence="1">SprB repeat-containing protein</fullName>
    </submittedName>
</protein>
<reference evidence="1 2" key="1">
    <citation type="submission" date="2016-10" db="EMBL/GenBank/DDBJ databases">
        <authorList>
            <person name="de Groot N.N."/>
        </authorList>
    </citation>
    <scope>NUCLEOTIDE SEQUENCE [LARGE SCALE GENOMIC DNA]</scope>
    <source>
        <strain evidence="1 2">DSM 6793</strain>
    </source>
</reference>
<organism evidence="1 2">
    <name type="scientific">Flexibacter flexilis DSM 6793</name>
    <dbReference type="NCBI Taxonomy" id="927664"/>
    <lineage>
        <taxon>Bacteria</taxon>
        <taxon>Pseudomonadati</taxon>
        <taxon>Bacteroidota</taxon>
        <taxon>Cytophagia</taxon>
        <taxon>Cytophagales</taxon>
        <taxon>Flexibacteraceae</taxon>
        <taxon>Flexibacter</taxon>
    </lineage>
</organism>
<sequence length="420" mass="41333">VSQGTCTSSLSVTLSDPSPFTLSVTKVDESLCGAGDGSINLSVSPSAGSYVYSWTNSAGTVVGTSQDMSGLLPDTYTVSVISGSCVSTTSVVINGGSVGFALSSSVVNPSVCSGADGSINLSVSPVGTYTYSWTNSSGVVVGTSEDISGLSAGAYTVVVSQGTCTSTLTVTLSDPSPFTLSVTKVDESLCGAGDGSIDLSVSPSAGSYVYSWTNSAGTVVGTSQDMSGLLPDTYTVSVISGSCVSTTSVVINGGSVGFALSSSVVNPSVCSGADGSINLSVSPVGTYTYSWTNSSGVVVGTSEDISGLSVGVYTVVVSQGTCTSSLSVTLSDPSPFTLSVTKVDESLCGAGDGSINLSVSPSAGSYVYSWTNSAGTVVGTSQDMSGLLPDTYTVSVISGSCVSTTSVVINGGSVGFALSS</sequence>
<evidence type="ECO:0000313" key="1">
    <source>
        <dbReference type="EMBL" id="SFD04850.1"/>
    </source>
</evidence>
<feature type="non-terminal residue" evidence="1">
    <location>
        <position position="1"/>
    </location>
</feature>
<dbReference type="InterPro" id="IPR025667">
    <property type="entry name" value="SprB_repeat"/>
</dbReference>
<dbReference type="STRING" id="927664.SAMN05421780_1411"/>
<feature type="non-terminal residue" evidence="1">
    <location>
        <position position="420"/>
    </location>
</feature>
<keyword evidence="2" id="KW-1185">Reference proteome</keyword>
<dbReference type="Pfam" id="PF13573">
    <property type="entry name" value="SprB"/>
    <property type="match status" value="3"/>
</dbReference>